<feature type="compositionally biased region" description="Polar residues" evidence="6">
    <location>
        <begin position="111"/>
        <end position="135"/>
    </location>
</feature>
<dbReference type="GO" id="GO:0005975">
    <property type="term" value="P:carbohydrate metabolic process"/>
    <property type="evidence" value="ECO:0007669"/>
    <property type="project" value="InterPro"/>
</dbReference>
<protein>
    <recommendedName>
        <fullName evidence="2">poly(ADP-ribose) glycohydrolase</fullName>
        <ecNumber evidence="2">3.2.1.143</ecNumber>
    </recommendedName>
</protein>
<name>A0A1I7ZQ88_9BILA</name>
<feature type="region of interest" description="Disordered" evidence="6">
    <location>
        <begin position="80"/>
        <end position="227"/>
    </location>
</feature>
<feature type="compositionally biased region" description="Acidic residues" evidence="6">
    <location>
        <begin position="194"/>
        <end position="207"/>
    </location>
</feature>
<feature type="binding site" evidence="5">
    <location>
        <position position="515"/>
    </location>
    <ligand>
        <name>substrate</name>
    </ligand>
</feature>
<dbReference type="GO" id="GO:0005634">
    <property type="term" value="C:nucleus"/>
    <property type="evidence" value="ECO:0007669"/>
    <property type="project" value="TreeGrafter"/>
</dbReference>
<dbReference type="GO" id="GO:1990966">
    <property type="term" value="P:ATP generation from poly-ADP-D-ribose"/>
    <property type="evidence" value="ECO:0007669"/>
    <property type="project" value="TreeGrafter"/>
</dbReference>
<evidence type="ECO:0000259" key="8">
    <source>
        <dbReference type="Pfam" id="PF20811"/>
    </source>
</evidence>
<feature type="active site" evidence="4">
    <location>
        <position position="530"/>
    </location>
</feature>
<dbReference type="Pfam" id="PF05028">
    <property type="entry name" value="PARG_cat_C"/>
    <property type="match status" value="1"/>
</dbReference>
<feature type="active site" evidence="4">
    <location>
        <position position="512"/>
    </location>
</feature>
<dbReference type="PANTHER" id="PTHR12837">
    <property type="entry name" value="POLY ADP-RIBOSE GLYCOHYDROLASE"/>
    <property type="match status" value="1"/>
</dbReference>
<dbReference type="InterPro" id="IPR048362">
    <property type="entry name" value="PARG_helical"/>
</dbReference>
<dbReference type="WBParaSite" id="L893_g28524.t2">
    <property type="protein sequence ID" value="L893_g28524.t2"/>
    <property type="gene ID" value="L893_g28524"/>
</dbReference>
<dbReference type="Pfam" id="PF20811">
    <property type="entry name" value="PARG_cat_N"/>
    <property type="match status" value="1"/>
</dbReference>
<feature type="domain" description="PARG helical" evidence="8">
    <location>
        <begin position="360"/>
        <end position="474"/>
    </location>
</feature>
<dbReference type="InterPro" id="IPR007724">
    <property type="entry name" value="Poly_GlycHdrlase"/>
</dbReference>
<accession>A0A1I7ZQ88</accession>
<evidence type="ECO:0000256" key="1">
    <source>
        <dbReference type="ARBA" id="ARBA00009545"/>
    </source>
</evidence>
<dbReference type="InterPro" id="IPR046372">
    <property type="entry name" value="PARG_cat_C"/>
</dbReference>
<keyword evidence="3" id="KW-0378">Hydrolase</keyword>
<sequence>MSEEYEDYITLINSISDSSDKATAEEAERFLSNRNRKAPCIVEEVDIKDVGDEPCFMERSLLESAERHFQRTSNMLSNRCSFFSKKPDAGDAPHDDSPKKSEAPSRKSDSPKPSTSGLNRLSLMTSPNMLSNRTKPLSPLFGVKTPPKNPEKPVRRPRSPTPSRQLPEAWSKSPERSPEPLDEDVEDIMATAEPVDDWEAVELEPADGSEKEEPIDEPETVEFSTPRSTRDMELLETSVESLHLESVDYTLAPDLRNRGPNDHILIDVYSIAKGKLPKPYPHACTDPTLGWSDYGKVRLPFSSARILKDGESAAQLVRQFLLLLTEPKNTIEDVTEVIDMYRPLNMNYSSLHALFNDHLSPEKRLHYLNFVIPGIAKLALQMDDLFTQGIPRLRAGTAATLTMSQQQAACLLAHAFLCTYPPCARHCTNLMQVFSFKGLFMRGHRTKIEKLKCILHYFDCVTKEMPNGVISIRRHVLSENVRFSMRPEPLCNLVVHEDGRIEDTNNEMLEIDFANKYIGGGVLNEGCVQEEIRFMLSPELLVSLLVCEQMNDNESISIVGTQRFSDYEGYSDTFRYVEREQKGSVIRDSSNRILSEVVAIDAILFWKPVRQFEGKYIFRELRKAYIGFANWDNLNRPIATGNWGCGAFRGDRQLKSLIQLAAASLCGRREMHYFTFNDVEFSRKLEEVYEVLAKNRITVGQVVKSILLFREENDPPETQFPLFDYVIEKVAQFVTSMEEKEEEGEE</sequence>
<dbReference type="GO" id="GO:0004649">
    <property type="term" value="F:poly(ADP-ribose) glycohydrolase activity"/>
    <property type="evidence" value="ECO:0007669"/>
    <property type="project" value="UniProtKB-EC"/>
</dbReference>
<feature type="binding site" evidence="5">
    <location>
        <position position="529"/>
    </location>
    <ligand>
        <name>substrate</name>
    </ligand>
</feature>
<dbReference type="AlphaFoldDB" id="A0A1I7ZQ88"/>
<dbReference type="GO" id="GO:0006282">
    <property type="term" value="P:regulation of DNA repair"/>
    <property type="evidence" value="ECO:0007669"/>
    <property type="project" value="InterPro"/>
</dbReference>
<comment type="similarity">
    <text evidence="1">Belongs to the poly(ADP-ribose) glycohydrolase family.</text>
</comment>
<evidence type="ECO:0000256" key="4">
    <source>
        <dbReference type="PIRSR" id="PIRSR607724-1"/>
    </source>
</evidence>
<feature type="compositionally biased region" description="Basic and acidic residues" evidence="6">
    <location>
        <begin position="85"/>
        <end position="110"/>
    </location>
</feature>
<feature type="active site" evidence="4">
    <location>
        <position position="531"/>
    </location>
</feature>
<dbReference type="PANTHER" id="PTHR12837:SF0">
    <property type="entry name" value="POLY(ADP-RIBOSE) GLYCOHYDROLASE"/>
    <property type="match status" value="1"/>
</dbReference>
<keyword evidence="9" id="KW-1185">Reference proteome</keyword>
<evidence type="ECO:0000256" key="5">
    <source>
        <dbReference type="PIRSR" id="PIRSR607724-2"/>
    </source>
</evidence>
<reference evidence="10" key="1">
    <citation type="submission" date="2016-11" db="UniProtKB">
        <authorList>
            <consortium name="WormBaseParasite"/>
        </authorList>
    </citation>
    <scope>IDENTIFICATION</scope>
</reference>
<dbReference type="EC" id="3.2.1.143" evidence="2"/>
<feature type="binding site" evidence="5">
    <location>
        <position position="570"/>
    </location>
    <ligand>
        <name>substrate</name>
    </ligand>
</feature>
<evidence type="ECO:0000313" key="9">
    <source>
        <dbReference type="Proteomes" id="UP000095287"/>
    </source>
</evidence>
<evidence type="ECO:0000256" key="6">
    <source>
        <dbReference type="SAM" id="MobiDB-lite"/>
    </source>
</evidence>
<evidence type="ECO:0000313" key="10">
    <source>
        <dbReference type="WBParaSite" id="L893_g28524.t2"/>
    </source>
</evidence>
<evidence type="ECO:0000256" key="2">
    <source>
        <dbReference type="ARBA" id="ARBA00012255"/>
    </source>
</evidence>
<proteinExistence type="inferred from homology"/>
<dbReference type="GO" id="GO:0005737">
    <property type="term" value="C:cytoplasm"/>
    <property type="evidence" value="ECO:0007669"/>
    <property type="project" value="TreeGrafter"/>
</dbReference>
<organism evidence="9 10">
    <name type="scientific">Steinernema glaseri</name>
    <dbReference type="NCBI Taxonomy" id="37863"/>
    <lineage>
        <taxon>Eukaryota</taxon>
        <taxon>Metazoa</taxon>
        <taxon>Ecdysozoa</taxon>
        <taxon>Nematoda</taxon>
        <taxon>Chromadorea</taxon>
        <taxon>Rhabditida</taxon>
        <taxon>Tylenchina</taxon>
        <taxon>Panagrolaimomorpha</taxon>
        <taxon>Strongyloidoidea</taxon>
        <taxon>Steinernematidae</taxon>
        <taxon>Steinernema</taxon>
    </lineage>
</organism>
<dbReference type="GO" id="GO:0009225">
    <property type="term" value="P:nucleotide-sugar metabolic process"/>
    <property type="evidence" value="ECO:0007669"/>
    <property type="project" value="TreeGrafter"/>
</dbReference>
<dbReference type="Proteomes" id="UP000095287">
    <property type="component" value="Unplaced"/>
</dbReference>
<evidence type="ECO:0000256" key="3">
    <source>
        <dbReference type="ARBA" id="ARBA00022801"/>
    </source>
</evidence>
<evidence type="ECO:0000259" key="7">
    <source>
        <dbReference type="Pfam" id="PF05028"/>
    </source>
</evidence>
<feature type="domain" description="PARG catalytic Macro" evidence="7">
    <location>
        <begin position="487"/>
        <end position="681"/>
    </location>
</feature>